<reference evidence="2 3" key="1">
    <citation type="submission" date="2016-10" db="EMBL/GenBank/DDBJ databases">
        <authorList>
            <person name="de Groot N.N."/>
        </authorList>
    </citation>
    <scope>NUCLEOTIDE SEQUENCE [LARGE SCALE GENOMIC DNA]</scope>
    <source>
        <strain evidence="2 3">ATCC 700224</strain>
    </source>
</reference>
<dbReference type="OrthoDB" id="9764804at2"/>
<dbReference type="STRING" id="69960.SAMN05421720_10850"/>
<dbReference type="Gene3D" id="2.130.10.10">
    <property type="entry name" value="YVTN repeat-like/Quinoprotein amine dehydrogenase"/>
    <property type="match status" value="1"/>
</dbReference>
<evidence type="ECO:0008006" key="4">
    <source>
        <dbReference type="Google" id="ProtNLM"/>
    </source>
</evidence>
<feature type="region of interest" description="Disordered" evidence="1">
    <location>
        <begin position="221"/>
        <end position="244"/>
    </location>
</feature>
<evidence type="ECO:0000313" key="3">
    <source>
        <dbReference type="Proteomes" id="UP000199412"/>
    </source>
</evidence>
<protein>
    <recommendedName>
        <fullName evidence="4">Exo-alpha-sialidase</fullName>
    </recommendedName>
</protein>
<gene>
    <name evidence="2" type="ORF">SAMN05421720_10850</name>
</gene>
<proteinExistence type="predicted"/>
<dbReference type="AlphaFoldDB" id="A0A1G7DVK1"/>
<sequence>MPVAFLETWIASDRRPCGAVSRCRSSLTRSTLAAIAILAWAGAGVLAAGTVARAAPCEPLPDAFDYAAYDAQIRLDLTRMVSLPPRTVVVTGSYRDAANTVHPALLTSTDGGETWSRVPVRIHGAAIGRLESDAAASVWGIVSFRQEGLGTPLALLRTRDGAGSWCLVSLEGLDTLNGVDLFRMYDDRHGLIVFSEEPFGGGFRAYQTRDGGESWHALWRADGPPPDQIDTAADDPDRAAADPPHATLWRRDSDMLAASAVLRLRRDDGGYAVERYDILGDGVWRLLSRIPPTYRVDDGGLIPIP</sequence>
<name>A0A1G7DVK1_9PROT</name>
<evidence type="ECO:0000313" key="2">
    <source>
        <dbReference type="EMBL" id="SDE55517.1"/>
    </source>
</evidence>
<dbReference type="RefSeq" id="WP_092786392.1">
    <property type="nucleotide sequence ID" value="NZ_FNAP01000008.1"/>
</dbReference>
<evidence type="ECO:0000256" key="1">
    <source>
        <dbReference type="SAM" id="MobiDB-lite"/>
    </source>
</evidence>
<dbReference type="SUPFAM" id="SSF110296">
    <property type="entry name" value="Oligoxyloglucan reducing end-specific cellobiohydrolase"/>
    <property type="match status" value="1"/>
</dbReference>
<organism evidence="2 3">
    <name type="scientific">Rhodospira trueperi</name>
    <dbReference type="NCBI Taxonomy" id="69960"/>
    <lineage>
        <taxon>Bacteria</taxon>
        <taxon>Pseudomonadati</taxon>
        <taxon>Pseudomonadota</taxon>
        <taxon>Alphaproteobacteria</taxon>
        <taxon>Rhodospirillales</taxon>
        <taxon>Rhodospirillaceae</taxon>
        <taxon>Rhodospira</taxon>
    </lineage>
</organism>
<dbReference type="InterPro" id="IPR015943">
    <property type="entry name" value="WD40/YVTN_repeat-like_dom_sf"/>
</dbReference>
<accession>A0A1G7DVK1</accession>
<keyword evidence="3" id="KW-1185">Reference proteome</keyword>
<dbReference type="Proteomes" id="UP000199412">
    <property type="component" value="Unassembled WGS sequence"/>
</dbReference>
<dbReference type="EMBL" id="FNAP01000008">
    <property type="protein sequence ID" value="SDE55517.1"/>
    <property type="molecule type" value="Genomic_DNA"/>
</dbReference>